<proteinExistence type="predicted"/>
<dbReference type="GO" id="GO:0008270">
    <property type="term" value="F:zinc ion binding"/>
    <property type="evidence" value="ECO:0007669"/>
    <property type="project" value="UniProtKB-KW"/>
</dbReference>
<evidence type="ECO:0000256" key="3">
    <source>
        <dbReference type="ARBA" id="ARBA00022833"/>
    </source>
</evidence>
<dbReference type="Proteomes" id="UP000807342">
    <property type="component" value="Unassembled WGS sequence"/>
</dbReference>
<dbReference type="PROSITE" id="PS01360">
    <property type="entry name" value="ZF_MYND_1"/>
    <property type="match status" value="1"/>
</dbReference>
<reference evidence="6" key="1">
    <citation type="submission" date="2020-11" db="EMBL/GenBank/DDBJ databases">
        <authorList>
            <consortium name="DOE Joint Genome Institute"/>
            <person name="Ahrendt S."/>
            <person name="Riley R."/>
            <person name="Andreopoulos W."/>
            <person name="Labutti K."/>
            <person name="Pangilinan J."/>
            <person name="Ruiz-Duenas F.J."/>
            <person name="Barrasa J.M."/>
            <person name="Sanchez-Garcia M."/>
            <person name="Camarero S."/>
            <person name="Miyauchi S."/>
            <person name="Serrano A."/>
            <person name="Linde D."/>
            <person name="Babiker R."/>
            <person name="Drula E."/>
            <person name="Ayuso-Fernandez I."/>
            <person name="Pacheco R."/>
            <person name="Padilla G."/>
            <person name="Ferreira P."/>
            <person name="Barriuso J."/>
            <person name="Kellner H."/>
            <person name="Castanera R."/>
            <person name="Alfaro M."/>
            <person name="Ramirez L."/>
            <person name="Pisabarro A.G."/>
            <person name="Kuo A."/>
            <person name="Tritt A."/>
            <person name="Lipzen A."/>
            <person name="He G."/>
            <person name="Yan M."/>
            <person name="Ng V."/>
            <person name="Cullen D."/>
            <person name="Martin F."/>
            <person name="Rosso M.-N."/>
            <person name="Henrissat B."/>
            <person name="Hibbett D."/>
            <person name="Martinez A.T."/>
            <person name="Grigoriev I.V."/>
        </authorList>
    </citation>
    <scope>NUCLEOTIDE SEQUENCE</scope>
    <source>
        <strain evidence="6">MF-IS2</strain>
    </source>
</reference>
<organism evidence="6 7">
    <name type="scientific">Macrolepiota fuliginosa MF-IS2</name>
    <dbReference type="NCBI Taxonomy" id="1400762"/>
    <lineage>
        <taxon>Eukaryota</taxon>
        <taxon>Fungi</taxon>
        <taxon>Dikarya</taxon>
        <taxon>Basidiomycota</taxon>
        <taxon>Agaricomycotina</taxon>
        <taxon>Agaricomycetes</taxon>
        <taxon>Agaricomycetidae</taxon>
        <taxon>Agaricales</taxon>
        <taxon>Agaricineae</taxon>
        <taxon>Agaricaceae</taxon>
        <taxon>Macrolepiota</taxon>
    </lineage>
</organism>
<dbReference type="OrthoDB" id="341421at2759"/>
<keyword evidence="3" id="KW-0862">Zinc</keyword>
<evidence type="ECO:0000256" key="4">
    <source>
        <dbReference type="PROSITE-ProRule" id="PRU00134"/>
    </source>
</evidence>
<accession>A0A9P5X7B5</accession>
<evidence type="ECO:0000256" key="2">
    <source>
        <dbReference type="ARBA" id="ARBA00022771"/>
    </source>
</evidence>
<sequence>MSSPKSPAINREQILWILKGMNVELSPDTKLGIDKLEHRLQKALGAAQRLSTVFSKTERDIKPTSYPFWNTQKPLAPVFRRTTWGKLFDVRNFDIMREMPHPKDAFDRILSHIQSLSEDWDREGHDFFALLKDPISKRALVIKVFSVHQVDAKTPLIFIGYDIVEGLEVADYSVYFKEFLGSGDSMVLSFVTRLEQDLFLELLSRNRRRISPDFRPHKMGLDKRCKLSFLVPITGLTQMDIAHLSKNSGCAVCGRNTASTCAACISVQYCGKECQRKDWTSHKHLCRSIASGKWYTVTLDRNPVAQIMHEVFGSNIPSSMPKWNINRFDSTTDEGLDGGDLMDASAPPNKYDEDEHFLVKIQVPIGSARKPRSMFIYDRQRSFEMHLLSEREPEAFEAALGAMGNNLKIYRWARRVGDFQWKICFDRAPERDPLW</sequence>
<dbReference type="AlphaFoldDB" id="A0A9P5X7B5"/>
<dbReference type="EMBL" id="MU151277">
    <property type="protein sequence ID" value="KAF9445849.1"/>
    <property type="molecule type" value="Genomic_DNA"/>
</dbReference>
<evidence type="ECO:0000313" key="6">
    <source>
        <dbReference type="EMBL" id="KAF9445849.1"/>
    </source>
</evidence>
<keyword evidence="2 4" id="KW-0863">Zinc-finger</keyword>
<keyword evidence="7" id="KW-1185">Reference proteome</keyword>
<name>A0A9P5X7B5_9AGAR</name>
<evidence type="ECO:0000256" key="1">
    <source>
        <dbReference type="ARBA" id="ARBA00022723"/>
    </source>
</evidence>
<dbReference type="Pfam" id="PF01753">
    <property type="entry name" value="zf-MYND"/>
    <property type="match status" value="1"/>
</dbReference>
<keyword evidence="1" id="KW-0479">Metal-binding</keyword>
<dbReference type="PROSITE" id="PS50865">
    <property type="entry name" value="ZF_MYND_2"/>
    <property type="match status" value="1"/>
</dbReference>
<comment type="caution">
    <text evidence="6">The sequence shown here is derived from an EMBL/GenBank/DDBJ whole genome shotgun (WGS) entry which is preliminary data.</text>
</comment>
<protein>
    <recommendedName>
        <fullName evidence="5">MYND-type domain-containing protein</fullName>
    </recommendedName>
</protein>
<dbReference type="InterPro" id="IPR002893">
    <property type="entry name" value="Znf_MYND"/>
</dbReference>
<gene>
    <name evidence="6" type="ORF">P691DRAFT_734285</name>
</gene>
<evidence type="ECO:0000313" key="7">
    <source>
        <dbReference type="Proteomes" id="UP000807342"/>
    </source>
</evidence>
<dbReference type="SUPFAM" id="SSF144232">
    <property type="entry name" value="HIT/MYND zinc finger-like"/>
    <property type="match status" value="1"/>
</dbReference>
<feature type="domain" description="MYND-type" evidence="5">
    <location>
        <begin position="250"/>
        <end position="286"/>
    </location>
</feature>
<evidence type="ECO:0000259" key="5">
    <source>
        <dbReference type="PROSITE" id="PS50865"/>
    </source>
</evidence>
<dbReference type="Gene3D" id="6.10.140.2220">
    <property type="match status" value="1"/>
</dbReference>